<dbReference type="GO" id="GO:0008983">
    <property type="term" value="F:protein-glutamate O-methyltransferase activity"/>
    <property type="evidence" value="ECO:0007669"/>
    <property type="project" value="UniProtKB-EC"/>
</dbReference>
<keyword evidence="9" id="KW-1185">Reference proteome</keyword>
<keyword evidence="2 5" id="KW-0489">Methyltransferase</keyword>
<dbReference type="SUPFAM" id="SSF53335">
    <property type="entry name" value="S-adenosyl-L-methionine-dependent methyltransferases"/>
    <property type="match status" value="1"/>
</dbReference>
<dbReference type="Proteomes" id="UP000004507">
    <property type="component" value="Unassembled WGS sequence"/>
</dbReference>
<dbReference type="PANTHER" id="PTHR24422:SF19">
    <property type="entry name" value="CHEMOTAXIS PROTEIN METHYLTRANSFERASE"/>
    <property type="match status" value="1"/>
</dbReference>
<comment type="function">
    <text evidence="5">Methylation of the membrane-bound methyl-accepting chemotaxis proteins (MCP) to form gamma-glutamyl methyl ester residues in MCP.</text>
</comment>
<evidence type="ECO:0000256" key="3">
    <source>
        <dbReference type="ARBA" id="ARBA00022679"/>
    </source>
</evidence>
<dbReference type="PRINTS" id="PR00996">
    <property type="entry name" value="CHERMTFRASE"/>
</dbReference>
<dbReference type="InterPro" id="IPR026024">
    <property type="entry name" value="Chemotaxis_MeTrfase_CheR"/>
</dbReference>
<dbReference type="InterPro" id="IPR036804">
    <property type="entry name" value="CheR_N_sf"/>
</dbReference>
<evidence type="ECO:0000256" key="2">
    <source>
        <dbReference type="ARBA" id="ARBA00022603"/>
    </source>
</evidence>
<organism evidence="8 9">
    <name type="scientific">Yoonia vestfoldensis SKA53</name>
    <dbReference type="NCBI Taxonomy" id="314232"/>
    <lineage>
        <taxon>Bacteria</taxon>
        <taxon>Pseudomonadati</taxon>
        <taxon>Pseudomonadota</taxon>
        <taxon>Alphaproteobacteria</taxon>
        <taxon>Rhodobacterales</taxon>
        <taxon>Paracoccaceae</taxon>
        <taxon>Yoonia</taxon>
    </lineage>
</organism>
<evidence type="ECO:0000259" key="7">
    <source>
        <dbReference type="PROSITE" id="PS50123"/>
    </source>
</evidence>
<gene>
    <name evidence="8" type="ORF">SKA53_09249</name>
</gene>
<dbReference type="AlphaFoldDB" id="A3V0Q3"/>
<proteinExistence type="predicted"/>
<dbReference type="InterPro" id="IPR000780">
    <property type="entry name" value="CheR_MeTrfase"/>
</dbReference>
<feature type="binding site" evidence="6">
    <location>
        <position position="91"/>
    </location>
    <ligand>
        <name>S-adenosyl-L-methionine</name>
        <dbReference type="ChEBI" id="CHEBI:59789"/>
    </ligand>
</feature>
<dbReference type="SMART" id="SM00138">
    <property type="entry name" value="MeTrc"/>
    <property type="match status" value="1"/>
</dbReference>
<dbReference type="eggNOG" id="COG1352">
    <property type="taxonomic scope" value="Bacteria"/>
</dbReference>
<evidence type="ECO:0000256" key="1">
    <source>
        <dbReference type="ARBA" id="ARBA00001541"/>
    </source>
</evidence>
<feature type="domain" description="CheR-type methyltransferase" evidence="7">
    <location>
        <begin position="12"/>
        <end position="288"/>
    </location>
</feature>
<accession>A3V0Q3</accession>
<dbReference type="PIRSF" id="PIRSF000410">
    <property type="entry name" value="CheR"/>
    <property type="match status" value="1"/>
</dbReference>
<feature type="binding site" evidence="6">
    <location>
        <position position="89"/>
    </location>
    <ligand>
        <name>S-adenosyl-L-methionine</name>
        <dbReference type="ChEBI" id="CHEBI:59789"/>
    </ligand>
</feature>
<protein>
    <recommendedName>
        <fullName evidence="5">Chemotaxis protein methyltransferase</fullName>
        <ecNumber evidence="5">2.1.1.80</ecNumber>
    </recommendedName>
</protein>
<dbReference type="SUPFAM" id="SSF47757">
    <property type="entry name" value="Chemotaxis receptor methyltransferase CheR, N-terminal domain"/>
    <property type="match status" value="1"/>
</dbReference>
<dbReference type="HOGENOM" id="CLU_025854_0_0_5"/>
<evidence type="ECO:0000256" key="6">
    <source>
        <dbReference type="PIRSR" id="PIRSR000410-1"/>
    </source>
</evidence>
<sequence length="299" mass="34534">MTMPDNIARSDQTMREYQFTDHDFQTIATLAHQRYGLHLQPSKKPLVYSRLTKRLRALDLPDFESYCALLSDPRGHAEQSHLLSALTTNVTHFFRERHHFTYLREKILPDLVEKAKKGSAVRIWSSACSAGQEAYSIAAMIRDACPEASRLDIKLLATDVDPQMIQKARQARYDRDQADAIPDEYKRLMIEDDGSQQFKIRQDLASLVSFGELNLIGDWPMRRRFDVIFCRNAAIYFDKDTQVRLWQRFADVLQDDGHLMIGHSERLTGPAQSEFRSVAITTYQRLPRNTALARPQTKD</sequence>
<dbReference type="STRING" id="314232.SKA53_09249"/>
<evidence type="ECO:0000313" key="9">
    <source>
        <dbReference type="Proteomes" id="UP000004507"/>
    </source>
</evidence>
<dbReference type="Gene3D" id="3.40.50.150">
    <property type="entry name" value="Vaccinia Virus protein VP39"/>
    <property type="match status" value="1"/>
</dbReference>
<feature type="binding site" evidence="6">
    <location>
        <position position="159"/>
    </location>
    <ligand>
        <name>S-adenosyl-L-methionine</name>
        <dbReference type="ChEBI" id="CHEBI:59789"/>
    </ligand>
</feature>
<dbReference type="InterPro" id="IPR050903">
    <property type="entry name" value="Bact_Chemotaxis_MeTrfase"/>
</dbReference>
<dbReference type="Gene3D" id="1.10.155.10">
    <property type="entry name" value="Chemotaxis receptor methyltransferase CheR, N-terminal domain"/>
    <property type="match status" value="1"/>
</dbReference>
<dbReference type="EMBL" id="AAMS01000001">
    <property type="protein sequence ID" value="EAQ07898.1"/>
    <property type="molecule type" value="Genomic_DNA"/>
</dbReference>
<comment type="catalytic activity">
    <reaction evidence="1 5">
        <text>L-glutamyl-[protein] + S-adenosyl-L-methionine = [protein]-L-glutamate 5-O-methyl ester + S-adenosyl-L-homocysteine</text>
        <dbReference type="Rhea" id="RHEA:24452"/>
        <dbReference type="Rhea" id="RHEA-COMP:10208"/>
        <dbReference type="Rhea" id="RHEA-COMP:10311"/>
        <dbReference type="ChEBI" id="CHEBI:29973"/>
        <dbReference type="ChEBI" id="CHEBI:57856"/>
        <dbReference type="ChEBI" id="CHEBI:59789"/>
        <dbReference type="ChEBI" id="CHEBI:82795"/>
        <dbReference type="EC" id="2.1.1.80"/>
    </reaction>
</comment>
<dbReference type="InterPro" id="IPR022642">
    <property type="entry name" value="CheR_C"/>
</dbReference>
<feature type="binding site" evidence="6">
    <location>
        <position position="133"/>
    </location>
    <ligand>
        <name>S-adenosyl-L-methionine</name>
        <dbReference type="ChEBI" id="CHEBI:59789"/>
    </ligand>
</feature>
<keyword evidence="4 5" id="KW-0949">S-adenosyl-L-methionine</keyword>
<evidence type="ECO:0000256" key="4">
    <source>
        <dbReference type="ARBA" id="ARBA00022691"/>
    </source>
</evidence>
<evidence type="ECO:0000313" key="8">
    <source>
        <dbReference type="EMBL" id="EAQ07898.1"/>
    </source>
</evidence>
<dbReference type="Pfam" id="PF03705">
    <property type="entry name" value="CheR_N"/>
    <property type="match status" value="1"/>
</dbReference>
<keyword evidence="3 5" id="KW-0808">Transferase</keyword>
<comment type="caution">
    <text evidence="8">The sequence shown here is derived from an EMBL/GenBank/DDBJ whole genome shotgun (WGS) entry which is preliminary data.</text>
</comment>
<reference evidence="8 9" key="1">
    <citation type="submission" date="2006-01" db="EMBL/GenBank/DDBJ databases">
        <authorList>
            <person name="Hagstrom A."/>
            <person name="Ferriera S."/>
            <person name="Johnson J."/>
            <person name="Kravitz S."/>
            <person name="Halpern A."/>
            <person name="Remington K."/>
            <person name="Beeson K."/>
            <person name="Tran B."/>
            <person name="Rogers Y.-H."/>
            <person name="Friedman R."/>
            <person name="Venter J.C."/>
        </authorList>
    </citation>
    <scope>NUCLEOTIDE SEQUENCE [LARGE SCALE GENOMIC DNA]</scope>
    <source>
        <strain evidence="8 9">SKA53</strain>
    </source>
</reference>
<evidence type="ECO:0000256" key="5">
    <source>
        <dbReference type="PIRNR" id="PIRNR000410"/>
    </source>
</evidence>
<dbReference type="InterPro" id="IPR022641">
    <property type="entry name" value="CheR_N"/>
</dbReference>
<dbReference type="Pfam" id="PF01739">
    <property type="entry name" value="CheR"/>
    <property type="match status" value="1"/>
</dbReference>
<dbReference type="OrthoDB" id="9816309at2"/>
<feature type="binding site" evidence="6">
    <location>
        <begin position="214"/>
        <end position="215"/>
    </location>
    <ligand>
        <name>S-adenosyl-L-methionine</name>
        <dbReference type="ChEBI" id="CHEBI:59789"/>
    </ligand>
</feature>
<name>A3V0Q3_9RHOB</name>
<dbReference type="PANTHER" id="PTHR24422">
    <property type="entry name" value="CHEMOTAXIS PROTEIN METHYLTRANSFERASE"/>
    <property type="match status" value="1"/>
</dbReference>
<feature type="binding site" evidence="6">
    <location>
        <position position="95"/>
    </location>
    <ligand>
        <name>S-adenosyl-L-methionine</name>
        <dbReference type="ChEBI" id="CHEBI:59789"/>
    </ligand>
</feature>
<dbReference type="PROSITE" id="PS50123">
    <property type="entry name" value="CHER"/>
    <property type="match status" value="1"/>
</dbReference>
<dbReference type="EC" id="2.1.1.80" evidence="5"/>
<dbReference type="InterPro" id="IPR029063">
    <property type="entry name" value="SAM-dependent_MTases_sf"/>
</dbReference>
<dbReference type="GO" id="GO:0032259">
    <property type="term" value="P:methylation"/>
    <property type="evidence" value="ECO:0007669"/>
    <property type="project" value="UniProtKB-KW"/>
</dbReference>
<feature type="binding site" evidence="6">
    <location>
        <begin position="231"/>
        <end position="232"/>
    </location>
    <ligand>
        <name>S-adenosyl-L-methionine</name>
        <dbReference type="ChEBI" id="CHEBI:59789"/>
    </ligand>
</feature>